<name>A0A1H0KKQ8_9HYPH</name>
<accession>A0A1H0KKQ8</accession>
<protein>
    <submittedName>
        <fullName evidence="1">Uncharacterized protein</fullName>
    </submittedName>
</protein>
<evidence type="ECO:0000313" key="1">
    <source>
        <dbReference type="EMBL" id="SDO56350.1"/>
    </source>
</evidence>
<dbReference type="EMBL" id="FNHS01000027">
    <property type="protein sequence ID" value="SDO56350.1"/>
    <property type="molecule type" value="Genomic_DNA"/>
</dbReference>
<evidence type="ECO:0000313" key="2">
    <source>
        <dbReference type="Proteomes" id="UP000198704"/>
    </source>
</evidence>
<keyword evidence="2" id="KW-1185">Reference proteome</keyword>
<sequence>MSIARTIRSTLMSPLWLAQITYVPGSHRLTKRRLAWERRTAINAASGLDRLSGRGSFRASPAELKRMGYADPVAFAVPGNTLVVGDTVGFHARGPSLRPAVRIEVWAYDRHNPFLPLAGFDIWSLTGLARWRTRIEWWLLDRLEQLGLRRNVWRPVGPITADARPQVV</sequence>
<dbReference type="AlphaFoldDB" id="A0A1H0KKQ8"/>
<gene>
    <name evidence="1" type="ORF">SAMN05216360_12748</name>
</gene>
<organism evidence="1 2">
    <name type="scientific">Methylobacterium phyllostachyos</name>
    <dbReference type="NCBI Taxonomy" id="582672"/>
    <lineage>
        <taxon>Bacteria</taxon>
        <taxon>Pseudomonadati</taxon>
        <taxon>Pseudomonadota</taxon>
        <taxon>Alphaproteobacteria</taxon>
        <taxon>Hyphomicrobiales</taxon>
        <taxon>Methylobacteriaceae</taxon>
        <taxon>Methylobacterium</taxon>
    </lineage>
</organism>
<reference evidence="2" key="1">
    <citation type="submission" date="2016-10" db="EMBL/GenBank/DDBJ databases">
        <authorList>
            <person name="Varghese N."/>
            <person name="Submissions S."/>
        </authorList>
    </citation>
    <scope>NUCLEOTIDE SEQUENCE [LARGE SCALE GENOMIC DNA]</scope>
    <source>
        <strain evidence="2">BL47</strain>
    </source>
</reference>
<proteinExistence type="predicted"/>
<dbReference type="STRING" id="582672.SAMN05216360_12748"/>
<dbReference type="Proteomes" id="UP000198704">
    <property type="component" value="Unassembled WGS sequence"/>
</dbReference>